<sequence length="150" mass="16704">MANELAVRQATIHDVPALVPLFDGYRRFYKRPSDPAGAHAFLLERFQHAQSVIFLAFDNEQALGFTQLYPSFSSAAMARIYILNDLFVREESRGIGIGKALMQAAAEFARAAGAVRLTLSTAVTNTHAQGVYESLGWNRDQQFYVYNLAL</sequence>
<dbReference type="PATRIC" id="fig|365046.3.peg.3301"/>
<dbReference type="RefSeq" id="WP_013902574.1">
    <property type="nucleotide sequence ID" value="NC_015677.1"/>
</dbReference>
<evidence type="ECO:0000256" key="1">
    <source>
        <dbReference type="ARBA" id="ARBA00022679"/>
    </source>
</evidence>
<dbReference type="PROSITE" id="PS51186">
    <property type="entry name" value="GNAT"/>
    <property type="match status" value="1"/>
</dbReference>
<dbReference type="Pfam" id="PF00583">
    <property type="entry name" value="Acetyltransf_1"/>
    <property type="match status" value="1"/>
</dbReference>
<gene>
    <name evidence="4" type="ordered locus">Rta_32310</name>
</gene>
<keyword evidence="5" id="KW-1185">Reference proteome</keyword>
<dbReference type="CDD" id="cd04301">
    <property type="entry name" value="NAT_SF"/>
    <property type="match status" value="1"/>
</dbReference>
<dbReference type="KEGG" id="rta:Rta_32310"/>
<dbReference type="eggNOG" id="COG0456">
    <property type="taxonomic scope" value="Bacteria"/>
</dbReference>
<evidence type="ECO:0000256" key="2">
    <source>
        <dbReference type="ARBA" id="ARBA00023315"/>
    </source>
</evidence>
<protein>
    <recommendedName>
        <fullName evidence="3">N-acetyltransferase domain-containing protein</fullName>
    </recommendedName>
</protein>
<evidence type="ECO:0000313" key="5">
    <source>
        <dbReference type="Proteomes" id="UP000008385"/>
    </source>
</evidence>
<dbReference type="Proteomes" id="UP000008385">
    <property type="component" value="Chromosome"/>
</dbReference>
<evidence type="ECO:0000259" key="3">
    <source>
        <dbReference type="PROSITE" id="PS51186"/>
    </source>
</evidence>
<dbReference type="PANTHER" id="PTHR43877:SF2">
    <property type="entry name" value="AMINOALKYLPHOSPHONATE N-ACETYLTRANSFERASE-RELATED"/>
    <property type="match status" value="1"/>
</dbReference>
<reference evidence="5" key="1">
    <citation type="submission" date="2006-01" db="EMBL/GenBank/DDBJ databases">
        <title>Genome of the cyst-dividing bacterium Ramlibacter tataouinensis.</title>
        <authorList>
            <person name="Barakat M."/>
            <person name="Ortet P."/>
            <person name="De Luca G."/>
            <person name="Jourlin-Castelli C."/>
            <person name="Ansaldi M."/>
            <person name="Py B."/>
            <person name="Fichant G."/>
            <person name="Coutinho P."/>
            <person name="Voulhoux R."/>
            <person name="Bastien O."/>
            <person name="Roy S."/>
            <person name="Marechal E."/>
            <person name="Henrissat B."/>
            <person name="Quentin Y."/>
            <person name="Noirot P."/>
            <person name="Filloux A."/>
            <person name="Mejean V."/>
            <person name="DuBow M."/>
            <person name="Barras F."/>
            <person name="Heulin T."/>
        </authorList>
    </citation>
    <scope>NUCLEOTIDE SEQUENCE [LARGE SCALE GENOMIC DNA]</scope>
    <source>
        <strain evidence="5">ATCC BAA-407 / DSM 14655 / LMG 21543 / TTB310</strain>
    </source>
</reference>
<reference evidence="4 5" key="2">
    <citation type="journal article" date="2011" name="PLoS ONE">
        <title>The Cyst-Dividing Bacterium Ramlibacter tataouinensis TTB310 Genome Reveals a Well-Stocked Toolbox for Adaptation to a Desert Environment.</title>
        <authorList>
            <person name="De Luca G."/>
            <person name="Barakat M."/>
            <person name="Ortet P."/>
            <person name="Fochesato S."/>
            <person name="Jourlin-Castelli C."/>
            <person name="Ansaldi M."/>
            <person name="Py B."/>
            <person name="Fichant G."/>
            <person name="Coutinho P.M."/>
            <person name="Voulhoux R."/>
            <person name="Bastien O."/>
            <person name="Marechal E."/>
            <person name="Henrissat B."/>
            <person name="Quentin Y."/>
            <person name="Noirot P."/>
            <person name="Filloux A."/>
            <person name="Mejean V."/>
            <person name="Dubow M.S."/>
            <person name="Barras F."/>
            <person name="Barbe V."/>
            <person name="Weissenbach J."/>
            <person name="Mihalcescu I."/>
            <person name="Vermeglio A."/>
            <person name="Achouak W."/>
            <person name="Heulin T."/>
        </authorList>
    </citation>
    <scope>NUCLEOTIDE SEQUENCE [LARGE SCALE GENOMIC DNA]</scope>
    <source>
        <strain evidence="5">ATCC BAA-407 / DSM 14655 / LMG 21543 / TTB310</strain>
    </source>
</reference>
<dbReference type="AlphaFoldDB" id="F5XY18"/>
<dbReference type="InterPro" id="IPR000182">
    <property type="entry name" value="GNAT_dom"/>
</dbReference>
<evidence type="ECO:0000313" key="4">
    <source>
        <dbReference type="EMBL" id="AEG94343.1"/>
    </source>
</evidence>
<feature type="domain" description="N-acetyltransferase" evidence="3">
    <location>
        <begin position="5"/>
        <end position="150"/>
    </location>
</feature>
<dbReference type="PANTHER" id="PTHR43877">
    <property type="entry name" value="AMINOALKYLPHOSPHONATE N-ACETYLTRANSFERASE-RELATED-RELATED"/>
    <property type="match status" value="1"/>
</dbReference>
<dbReference type="SUPFAM" id="SSF55729">
    <property type="entry name" value="Acyl-CoA N-acyltransferases (Nat)"/>
    <property type="match status" value="1"/>
</dbReference>
<dbReference type="GO" id="GO:0016747">
    <property type="term" value="F:acyltransferase activity, transferring groups other than amino-acyl groups"/>
    <property type="evidence" value="ECO:0007669"/>
    <property type="project" value="InterPro"/>
</dbReference>
<proteinExistence type="predicted"/>
<dbReference type="OrthoDB" id="9792929at2"/>
<dbReference type="InterPro" id="IPR016181">
    <property type="entry name" value="Acyl_CoA_acyltransferase"/>
</dbReference>
<accession>F5XY18</accession>
<organism evidence="4 5">
    <name type="scientific">Ramlibacter tataouinensis (strain ATCC BAA-407 / DSM 14655 / LMG 21543 / TTB310)</name>
    <dbReference type="NCBI Taxonomy" id="365046"/>
    <lineage>
        <taxon>Bacteria</taxon>
        <taxon>Pseudomonadati</taxon>
        <taxon>Pseudomonadota</taxon>
        <taxon>Betaproteobacteria</taxon>
        <taxon>Burkholderiales</taxon>
        <taxon>Comamonadaceae</taxon>
        <taxon>Ramlibacter</taxon>
    </lineage>
</organism>
<dbReference type="HOGENOM" id="CLU_013985_34_9_4"/>
<name>F5XY18_RAMTT</name>
<keyword evidence="1" id="KW-0808">Transferase</keyword>
<dbReference type="EMBL" id="CP000245">
    <property type="protein sequence ID" value="AEG94343.1"/>
    <property type="molecule type" value="Genomic_DNA"/>
</dbReference>
<dbReference type="InterPro" id="IPR050832">
    <property type="entry name" value="Bact_Acetyltransf"/>
</dbReference>
<keyword evidence="2" id="KW-0012">Acyltransferase</keyword>
<dbReference type="Gene3D" id="3.40.630.30">
    <property type="match status" value="1"/>
</dbReference>